<evidence type="ECO:0000313" key="1">
    <source>
        <dbReference type="EMBL" id="KPJ05926.1"/>
    </source>
</evidence>
<dbReference type="AlphaFoldDB" id="A0A194QQW8"/>
<feature type="non-terminal residue" evidence="1">
    <location>
        <position position="1"/>
    </location>
</feature>
<name>A0A194QQW8_PAPMA</name>
<organism evidence="1 2">
    <name type="scientific">Papilio machaon</name>
    <name type="common">Old World swallowtail butterfly</name>
    <dbReference type="NCBI Taxonomy" id="76193"/>
    <lineage>
        <taxon>Eukaryota</taxon>
        <taxon>Metazoa</taxon>
        <taxon>Ecdysozoa</taxon>
        <taxon>Arthropoda</taxon>
        <taxon>Hexapoda</taxon>
        <taxon>Insecta</taxon>
        <taxon>Pterygota</taxon>
        <taxon>Neoptera</taxon>
        <taxon>Endopterygota</taxon>
        <taxon>Lepidoptera</taxon>
        <taxon>Glossata</taxon>
        <taxon>Ditrysia</taxon>
        <taxon>Papilionoidea</taxon>
        <taxon>Papilionidae</taxon>
        <taxon>Papilioninae</taxon>
        <taxon>Papilio</taxon>
    </lineage>
</organism>
<dbReference type="InParanoid" id="A0A194QQW8"/>
<dbReference type="Proteomes" id="UP000053240">
    <property type="component" value="Unassembled WGS sequence"/>
</dbReference>
<protein>
    <recommendedName>
        <fullName evidence="3">Nucleic-acid-binding protein from transposon X-element</fullName>
    </recommendedName>
</protein>
<accession>A0A194QQW8</accession>
<gene>
    <name evidence="1" type="ORF">RR48_14368</name>
</gene>
<reference evidence="1 2" key="1">
    <citation type="journal article" date="2015" name="Nat. Commun.">
        <title>Outbred genome sequencing and CRISPR/Cas9 gene editing in butterflies.</title>
        <authorList>
            <person name="Li X."/>
            <person name="Fan D."/>
            <person name="Zhang W."/>
            <person name="Liu G."/>
            <person name="Zhang L."/>
            <person name="Zhao L."/>
            <person name="Fang X."/>
            <person name="Chen L."/>
            <person name="Dong Y."/>
            <person name="Chen Y."/>
            <person name="Ding Y."/>
            <person name="Zhao R."/>
            <person name="Feng M."/>
            <person name="Zhu Y."/>
            <person name="Feng Y."/>
            <person name="Jiang X."/>
            <person name="Zhu D."/>
            <person name="Xiang H."/>
            <person name="Feng X."/>
            <person name="Li S."/>
            <person name="Wang J."/>
            <person name="Zhang G."/>
            <person name="Kronforst M.R."/>
            <person name="Wang W."/>
        </authorList>
    </citation>
    <scope>NUCLEOTIDE SEQUENCE [LARGE SCALE GENOMIC DNA]</scope>
    <source>
        <strain evidence="1">Ya'a_city_454_Pm</strain>
        <tissue evidence="1">Whole body</tissue>
    </source>
</reference>
<proteinExistence type="predicted"/>
<evidence type="ECO:0008006" key="3">
    <source>
        <dbReference type="Google" id="ProtNLM"/>
    </source>
</evidence>
<dbReference type="EMBL" id="KQ461198">
    <property type="protein sequence ID" value="KPJ05926.1"/>
    <property type="molecule type" value="Genomic_DNA"/>
</dbReference>
<sequence>PKKVTLHSIVVTSNNEMDTGEEVLEKVRKTADAKEGWVRVERIRKAKDRKIIMGFRSKEEREKMKERLKTTAKDLSVEEVKNKDPMLLLRDVLNINTDEDIQKALKNQNRGIFGSLDEEENRIEIKYRRKTRNPHTSHIVVAVSPLTWQKAVEKGYAHIDLQRIKVEDQTPLIQCTRCLGFGHSRRFCTDTTDLCSHCGGPHLRSDCADIIAGIPPKCQNCHRAKLTETNHNSFDRNCPIRKKWDTIARSTVAYC</sequence>
<keyword evidence="2" id="KW-1185">Reference proteome</keyword>
<evidence type="ECO:0000313" key="2">
    <source>
        <dbReference type="Proteomes" id="UP000053240"/>
    </source>
</evidence>